<evidence type="ECO:0000313" key="2">
    <source>
        <dbReference type="Proteomes" id="UP000249464"/>
    </source>
</evidence>
<dbReference type="Proteomes" id="UP000249464">
    <property type="component" value="Unassembled WGS sequence"/>
</dbReference>
<proteinExistence type="predicted"/>
<organism evidence="1 2">
    <name type="scientific">Microbotryum silenes-dioicae</name>
    <dbReference type="NCBI Taxonomy" id="796604"/>
    <lineage>
        <taxon>Eukaryota</taxon>
        <taxon>Fungi</taxon>
        <taxon>Dikarya</taxon>
        <taxon>Basidiomycota</taxon>
        <taxon>Pucciniomycotina</taxon>
        <taxon>Microbotryomycetes</taxon>
        <taxon>Microbotryales</taxon>
        <taxon>Microbotryaceae</taxon>
        <taxon>Microbotryum</taxon>
    </lineage>
</organism>
<sequence length="87" mass="10085">MACEVDSFHDAMYKIVPLLNASVFEANIKALEKVAHIVPYLAAIPKQIRRGFDFGIKDLHEIALEPHWFRVQTERIKRCNSQAKKDY</sequence>
<evidence type="ECO:0000313" key="1">
    <source>
        <dbReference type="EMBL" id="SGY55907.1"/>
    </source>
</evidence>
<keyword evidence="2" id="KW-1185">Reference proteome</keyword>
<protein>
    <submittedName>
        <fullName evidence="1">BQ5605_C006g04091 protein</fullName>
    </submittedName>
</protein>
<dbReference type="AlphaFoldDB" id="A0A2X0P8C6"/>
<gene>
    <name evidence="1" type="primary">BQ5605_C006g04091</name>
    <name evidence="1" type="ORF">BQ5605_C006G04091</name>
</gene>
<reference evidence="1 2" key="1">
    <citation type="submission" date="2016-11" db="EMBL/GenBank/DDBJ databases">
        <authorList>
            <person name="Jaros S."/>
            <person name="Januszkiewicz K."/>
            <person name="Wedrychowicz H."/>
        </authorList>
    </citation>
    <scope>NUCLEOTIDE SEQUENCE [LARGE SCALE GENOMIC DNA]</scope>
</reference>
<name>A0A2X0P8C6_9BASI</name>
<dbReference type="EMBL" id="FQNC01000044">
    <property type="protein sequence ID" value="SGY55907.1"/>
    <property type="molecule type" value="Genomic_DNA"/>
</dbReference>
<accession>A0A2X0P8C6</accession>